<name>A0ABR3S608_9PLEO</name>
<evidence type="ECO:0000313" key="3">
    <source>
        <dbReference type="EMBL" id="KAL1612129.1"/>
    </source>
</evidence>
<accession>A0ABR3S608</accession>
<dbReference type="PANTHER" id="PTHR34315">
    <property type="match status" value="1"/>
</dbReference>
<dbReference type="EMBL" id="JAKJXO020000001">
    <property type="protein sequence ID" value="KAL1612129.1"/>
    <property type="molecule type" value="Genomic_DNA"/>
</dbReference>
<dbReference type="PANTHER" id="PTHR34315:SF1">
    <property type="entry name" value="INTRADIOL RING-CLEAVAGE DIOXYGENASES DOMAIN-CONTAINING PROTEIN-RELATED"/>
    <property type="match status" value="1"/>
</dbReference>
<evidence type="ECO:0000313" key="4">
    <source>
        <dbReference type="Proteomes" id="UP001521785"/>
    </source>
</evidence>
<evidence type="ECO:0000256" key="1">
    <source>
        <dbReference type="SAM" id="SignalP"/>
    </source>
</evidence>
<reference evidence="3 4" key="1">
    <citation type="submission" date="2024-02" db="EMBL/GenBank/DDBJ databases">
        <title>De novo assembly and annotation of 12 fungi associated with fruit tree decline syndrome in Ontario, Canada.</title>
        <authorList>
            <person name="Sulman M."/>
            <person name="Ellouze W."/>
            <person name="Ilyukhin E."/>
        </authorList>
    </citation>
    <scope>NUCLEOTIDE SEQUENCE [LARGE SCALE GENOMIC DNA]</scope>
    <source>
        <strain evidence="3 4">M42-189</strain>
    </source>
</reference>
<dbReference type="InterPro" id="IPR015889">
    <property type="entry name" value="Intradiol_dOase_core"/>
</dbReference>
<dbReference type="SUPFAM" id="SSF49482">
    <property type="entry name" value="Aromatic compound dioxygenase"/>
    <property type="match status" value="1"/>
</dbReference>
<feature type="chain" id="PRO_5045438974" description="Intradiol ring-cleavage dioxygenases domain-containing protein" evidence="1">
    <location>
        <begin position="22"/>
        <end position="282"/>
    </location>
</feature>
<feature type="domain" description="Intradiol ring-cleavage dioxygenases" evidence="2">
    <location>
        <begin position="141"/>
        <end position="234"/>
    </location>
</feature>
<feature type="signal peptide" evidence="1">
    <location>
        <begin position="1"/>
        <end position="21"/>
    </location>
</feature>
<keyword evidence="1" id="KW-0732">Signal</keyword>
<gene>
    <name evidence="3" type="ORF">SLS60_000352</name>
</gene>
<sequence>MILSKLLRFAVVATAVLGVTAHEKRSPKEMTEYHNQVARDSEALTRCLDTPDLKALNARLTVERRESFHRLRKARGIDVQPRADKPSLEKWHKVNHDKTGDGKGKDFKNDASLFGFDPKDVNKNINPAVCVLAPESIWGPYFQDREAYRQDIREDQKGVYQRLALQVIDIGTCKPLQGARVDIWQANGLGQYAKQYRVYTPEHPNVHWLTGAQATSPWGTADFDTIFPGHYTGRAVHTHLSVRPKEKFNNLDGFVHVGQLYYDEVPRQEIDVGSQSPASALC</sequence>
<keyword evidence="4" id="KW-1185">Reference proteome</keyword>
<proteinExistence type="predicted"/>
<protein>
    <recommendedName>
        <fullName evidence="2">Intradiol ring-cleavage dioxygenases domain-containing protein</fullName>
    </recommendedName>
</protein>
<dbReference type="Proteomes" id="UP001521785">
    <property type="component" value="Unassembled WGS sequence"/>
</dbReference>
<dbReference type="Gene3D" id="2.60.130.10">
    <property type="entry name" value="Aromatic compound dioxygenase"/>
    <property type="match status" value="1"/>
</dbReference>
<organism evidence="3 4">
    <name type="scientific">Paraconiothyrium brasiliense</name>
    <dbReference type="NCBI Taxonomy" id="300254"/>
    <lineage>
        <taxon>Eukaryota</taxon>
        <taxon>Fungi</taxon>
        <taxon>Dikarya</taxon>
        <taxon>Ascomycota</taxon>
        <taxon>Pezizomycotina</taxon>
        <taxon>Dothideomycetes</taxon>
        <taxon>Pleosporomycetidae</taxon>
        <taxon>Pleosporales</taxon>
        <taxon>Massarineae</taxon>
        <taxon>Didymosphaeriaceae</taxon>
        <taxon>Paraconiothyrium</taxon>
    </lineage>
</organism>
<dbReference type="Pfam" id="PF00775">
    <property type="entry name" value="Dioxygenase_C"/>
    <property type="match status" value="1"/>
</dbReference>
<dbReference type="InterPro" id="IPR000627">
    <property type="entry name" value="Intradiol_dOase_C"/>
</dbReference>
<comment type="caution">
    <text evidence="3">The sequence shown here is derived from an EMBL/GenBank/DDBJ whole genome shotgun (WGS) entry which is preliminary data.</text>
</comment>
<evidence type="ECO:0000259" key="2">
    <source>
        <dbReference type="Pfam" id="PF00775"/>
    </source>
</evidence>